<evidence type="ECO:0000313" key="7">
    <source>
        <dbReference type="EMBL" id="AEB41709.1"/>
    </source>
</evidence>
<evidence type="ECO:0000256" key="4">
    <source>
        <dbReference type="ARBA" id="ARBA00023002"/>
    </source>
</evidence>
<comment type="function">
    <text evidence="2">E1 component of the 2-oxoglutarate dehydrogenase (OGDH) complex which catalyzes the decarboxylation of 2-oxoglutarate, the first step in the conversion of 2-oxoglutarate to succinyl-CoA and CO(2).</text>
</comment>
<keyword evidence="8" id="KW-1185">Reference proteome</keyword>
<evidence type="ECO:0000256" key="5">
    <source>
        <dbReference type="ARBA" id="ARBA00023052"/>
    </source>
</evidence>
<dbReference type="EMBL" id="CP002608">
    <property type="protein sequence ID" value="AEB41709.1"/>
    <property type="molecule type" value="Genomic_DNA"/>
</dbReference>
<sequence>MKNKNLLLSKLIASRKYFFIMDSKFSGQAHSLDVDWIESVYERFLNHESLDPSWKHFFEGYQLGQLDSNSSSYNSDISIGLKEKKAQFLCMIYRCYGYLQSEISPLVPSEESPLIREKLSKINLEEEVSSCGLLPQPFVKAKELIQVLKKHYCRGLSVETLACPPEIQEFVWKLMEGEKPHREPKKLLRCYKDLCKAVFFEEFLQVKFTGQKRFSLEGGEALIAMLEHMREFGVSIGIENYVLGMAHRGRLNVLTNVLSKPYRYVFMEFEDDPEARGLDAVGDVKYHKGYVSTTHLRDGREITLVLLPNPSHLETVDPVVEGVVAAMQHQGKFGEEKKTLAVLIHGDAAFSGQGVVYETFQLSQIPGYSTEGTLHIVINNHIGFTAHSRESRSTPYCTDIAKMLGIPVFRVNGEDVLACLEAMEHALKVRERFGCDVIIDFCCYRKYGHNESDDPSVTAPKLYDQIKTKASVQKLFKEFLQTHVPQISEKDLLLIENEVYDLLNREYQTLKEKNIECFPQKECLHCNRLQGGELIFHDLDVSLSLETLENLGARLCRIPEHFSPHPKVKALLDKRMKMVLGDIGCDWAMAEELAFASLLVEGFSLRLSGQDSIRGTFSQRHLLWSDIVTGDTHSPLYHLSSTQGAVEIYNSPLSEYAVLGFEYGYAQQAMKTLVAWEAQFGDFANGAQIIFDQYISSGVQKWDFHSDVVMLLPHGYEGQGPEHSSARIERYLQLAANWNFEVVLPSTPLQYFRILREHTLRDLSLPLVVFTPKMLLRHSQCTNFLKEFTLPGGFRSILEDDTPNYDAEILVMCTGKIYYDYKEALPEERHGDFACLRIESLYPLDFDGLVKLLDRYSKVKHYVWLQEEPQNMGAYEYMFMALKDILPGKMLCISRARSSSTASGSARLSHKELLTCMETLFSLR</sequence>
<dbReference type="Gene3D" id="3.40.50.970">
    <property type="match status" value="1"/>
</dbReference>
<dbReference type="SUPFAM" id="SSF52518">
    <property type="entry name" value="Thiamin diphosphate-binding fold (THDP-binding)"/>
    <property type="match status" value="2"/>
</dbReference>
<dbReference type="GO" id="GO:0030976">
    <property type="term" value="F:thiamine pyrophosphate binding"/>
    <property type="evidence" value="ECO:0007669"/>
    <property type="project" value="InterPro"/>
</dbReference>
<dbReference type="NCBIfam" id="NF008907">
    <property type="entry name" value="PRK12270.1"/>
    <property type="match status" value="1"/>
</dbReference>
<name>A0AA34RDG5_CHLPE</name>
<dbReference type="CDD" id="cd02016">
    <property type="entry name" value="TPP_E1_OGDC_like"/>
    <property type="match status" value="1"/>
</dbReference>
<comment type="cofactor">
    <cofactor evidence="1">
        <name>thiamine diphosphate</name>
        <dbReference type="ChEBI" id="CHEBI:58937"/>
    </cofactor>
</comment>
<dbReference type="InterPro" id="IPR029061">
    <property type="entry name" value="THDP-binding"/>
</dbReference>
<dbReference type="PIRSF" id="PIRSF000157">
    <property type="entry name" value="Oxoglu_dh_E1"/>
    <property type="match status" value="1"/>
</dbReference>
<dbReference type="InterPro" id="IPR031717">
    <property type="entry name" value="ODO-1/KGD_C"/>
</dbReference>
<keyword evidence="4 7" id="KW-0560">Oxidoreductase</keyword>
<dbReference type="InterPro" id="IPR011603">
    <property type="entry name" value="2oxoglutarate_DH_E1"/>
</dbReference>
<protein>
    <recommendedName>
        <fullName evidence="3">oxoglutarate dehydrogenase (succinyl-transferring)</fullName>
        <ecNumber evidence="3">1.2.4.2</ecNumber>
    </recommendedName>
</protein>
<dbReference type="AlphaFoldDB" id="A0AA34RDG5"/>
<proteinExistence type="predicted"/>
<evidence type="ECO:0000256" key="3">
    <source>
        <dbReference type="ARBA" id="ARBA00012280"/>
    </source>
</evidence>
<gene>
    <name evidence="7" type="primary">sucA</name>
    <name evidence="7" type="ordered locus">G5S_0761</name>
</gene>
<dbReference type="InterPro" id="IPR042179">
    <property type="entry name" value="KGD_C_sf"/>
</dbReference>
<dbReference type="Gene3D" id="3.40.50.11610">
    <property type="entry name" value="Multifunctional 2-oxoglutarate metabolism enzyme, C-terminal domain"/>
    <property type="match status" value="1"/>
</dbReference>
<evidence type="ECO:0000259" key="6">
    <source>
        <dbReference type="SMART" id="SM00861"/>
    </source>
</evidence>
<dbReference type="NCBIfam" id="NF006914">
    <property type="entry name" value="PRK09404.1"/>
    <property type="match status" value="1"/>
</dbReference>
<organism evidence="7 8">
    <name type="scientific">Chlamydia pecorum (strain ATCC VR-628 / DSM 29919 / E58)</name>
    <name type="common">Chlamydophila pecorum</name>
    <dbReference type="NCBI Taxonomy" id="331635"/>
    <lineage>
        <taxon>Bacteria</taxon>
        <taxon>Pseudomonadati</taxon>
        <taxon>Chlamydiota</taxon>
        <taxon>Chlamydiia</taxon>
        <taxon>Chlamydiales</taxon>
        <taxon>Chlamydiaceae</taxon>
        <taxon>Chlamydia/Chlamydophila group</taxon>
        <taxon>Chlamydia</taxon>
    </lineage>
</organism>
<dbReference type="PANTHER" id="PTHR23152:SF4">
    <property type="entry name" value="2-OXOADIPATE DEHYDROGENASE COMPLEX COMPONENT E1"/>
    <property type="match status" value="1"/>
</dbReference>
<evidence type="ECO:0000313" key="8">
    <source>
        <dbReference type="Proteomes" id="UP000008305"/>
    </source>
</evidence>
<dbReference type="NCBIfam" id="TIGR00239">
    <property type="entry name" value="2oxo_dh_E1"/>
    <property type="match status" value="1"/>
</dbReference>
<feature type="domain" description="Transketolase-like pyrimidine-binding" evidence="6">
    <location>
        <begin position="585"/>
        <end position="778"/>
    </location>
</feature>
<dbReference type="KEGG" id="cpm:G5S_0761"/>
<dbReference type="Pfam" id="PF16870">
    <property type="entry name" value="OxoGdeHyase_C"/>
    <property type="match status" value="1"/>
</dbReference>
<dbReference type="PANTHER" id="PTHR23152">
    <property type="entry name" value="2-OXOGLUTARATE DEHYDROGENASE"/>
    <property type="match status" value="1"/>
</dbReference>
<dbReference type="GO" id="GO:0006099">
    <property type="term" value="P:tricarboxylic acid cycle"/>
    <property type="evidence" value="ECO:0007669"/>
    <property type="project" value="TreeGrafter"/>
</dbReference>
<dbReference type="Pfam" id="PF02779">
    <property type="entry name" value="Transket_pyr"/>
    <property type="match status" value="1"/>
</dbReference>
<dbReference type="EC" id="1.2.4.2" evidence="3"/>
<dbReference type="GO" id="GO:0004591">
    <property type="term" value="F:oxoglutarate dehydrogenase (succinyl-transferring) activity"/>
    <property type="evidence" value="ECO:0007669"/>
    <property type="project" value="UniProtKB-EC"/>
</dbReference>
<reference evidence="7 8" key="1">
    <citation type="journal article" date="2011" name="J. Bacteriol.">
        <title>Genome sequence of the obligate intracellular animal pathogen Chlamydia pecorum E58.</title>
        <authorList>
            <person name="Mojica S."/>
            <person name="Huot Creasy H."/>
            <person name="Daugherty S."/>
            <person name="Read T.D."/>
            <person name="Kim T."/>
            <person name="Kaltenboeck B."/>
            <person name="Bavoil P."/>
            <person name="Myers G.S."/>
        </authorList>
    </citation>
    <scope>NUCLEOTIDE SEQUENCE [LARGE SCALE GENOMIC DNA]</scope>
    <source>
        <strain evidence="7 8">E58</strain>
    </source>
</reference>
<dbReference type="Proteomes" id="UP000008305">
    <property type="component" value="Chromosome"/>
</dbReference>
<dbReference type="InterPro" id="IPR005475">
    <property type="entry name" value="Transketolase-like_Pyr-bd"/>
</dbReference>
<accession>A0AA34RDG5</accession>
<dbReference type="Gene3D" id="3.40.50.12470">
    <property type="match status" value="1"/>
</dbReference>
<evidence type="ECO:0000256" key="1">
    <source>
        <dbReference type="ARBA" id="ARBA00001964"/>
    </source>
</evidence>
<dbReference type="SMART" id="SM00861">
    <property type="entry name" value="Transket_pyr"/>
    <property type="match status" value="1"/>
</dbReference>
<keyword evidence="5" id="KW-0786">Thiamine pyrophosphate</keyword>
<dbReference type="GO" id="GO:0045252">
    <property type="term" value="C:oxoglutarate dehydrogenase complex"/>
    <property type="evidence" value="ECO:0007669"/>
    <property type="project" value="TreeGrafter"/>
</dbReference>
<dbReference type="Pfam" id="PF00676">
    <property type="entry name" value="E1_dh"/>
    <property type="match status" value="1"/>
</dbReference>
<dbReference type="InterPro" id="IPR001017">
    <property type="entry name" value="DH_E1"/>
</dbReference>
<dbReference type="GO" id="GO:0005829">
    <property type="term" value="C:cytosol"/>
    <property type="evidence" value="ECO:0007669"/>
    <property type="project" value="TreeGrafter"/>
</dbReference>
<evidence type="ECO:0000256" key="2">
    <source>
        <dbReference type="ARBA" id="ARBA00003906"/>
    </source>
</evidence>